<protein>
    <submittedName>
        <fullName evidence="2">Uncharacterized protein</fullName>
    </submittedName>
</protein>
<feature type="compositionally biased region" description="Basic residues" evidence="1">
    <location>
        <begin position="57"/>
        <end position="74"/>
    </location>
</feature>
<accession>A0AAV3QK33</accession>
<keyword evidence="3" id="KW-1185">Reference proteome</keyword>
<gene>
    <name evidence="2" type="ORF">LIER_19243</name>
</gene>
<reference evidence="2 3" key="1">
    <citation type="submission" date="2024-01" db="EMBL/GenBank/DDBJ databases">
        <title>The complete chloroplast genome sequence of Lithospermum erythrorhizon: insights into the phylogenetic relationship among Boraginaceae species and the maternal lineages of purple gromwells.</title>
        <authorList>
            <person name="Okada T."/>
            <person name="Watanabe K."/>
        </authorList>
    </citation>
    <scope>NUCLEOTIDE SEQUENCE [LARGE SCALE GENOMIC DNA]</scope>
</reference>
<feature type="compositionally biased region" description="Basic and acidic residues" evidence="1">
    <location>
        <begin position="46"/>
        <end position="56"/>
    </location>
</feature>
<feature type="compositionally biased region" description="Basic residues" evidence="1">
    <location>
        <begin position="27"/>
        <end position="37"/>
    </location>
</feature>
<comment type="caution">
    <text evidence="2">The sequence shown here is derived from an EMBL/GenBank/DDBJ whole genome shotgun (WGS) entry which is preliminary data.</text>
</comment>
<dbReference type="AlphaFoldDB" id="A0AAV3QK33"/>
<name>A0AAV3QK33_LITER</name>
<dbReference type="Proteomes" id="UP001454036">
    <property type="component" value="Unassembled WGS sequence"/>
</dbReference>
<organism evidence="2 3">
    <name type="scientific">Lithospermum erythrorhizon</name>
    <name type="common">Purple gromwell</name>
    <name type="synonym">Lithospermum officinale var. erythrorhizon</name>
    <dbReference type="NCBI Taxonomy" id="34254"/>
    <lineage>
        <taxon>Eukaryota</taxon>
        <taxon>Viridiplantae</taxon>
        <taxon>Streptophyta</taxon>
        <taxon>Embryophyta</taxon>
        <taxon>Tracheophyta</taxon>
        <taxon>Spermatophyta</taxon>
        <taxon>Magnoliopsida</taxon>
        <taxon>eudicotyledons</taxon>
        <taxon>Gunneridae</taxon>
        <taxon>Pentapetalae</taxon>
        <taxon>asterids</taxon>
        <taxon>lamiids</taxon>
        <taxon>Boraginales</taxon>
        <taxon>Boraginaceae</taxon>
        <taxon>Boraginoideae</taxon>
        <taxon>Lithospermeae</taxon>
        <taxon>Lithospermum</taxon>
    </lineage>
</organism>
<feature type="compositionally biased region" description="Basic and acidic residues" evidence="1">
    <location>
        <begin position="111"/>
        <end position="122"/>
    </location>
</feature>
<sequence length="122" mass="13599">MTEEAHGDDAPGVTNILDEDIVVPSPKTKKSKKRKLKKISEAGTSEPKRSKEEKAAKKAKRAERRARKAARRAQKVAEADTTTEKEVEETVAEETKTGPNSKHFNMNGEELENKGKLKEENN</sequence>
<evidence type="ECO:0000313" key="3">
    <source>
        <dbReference type="Proteomes" id="UP001454036"/>
    </source>
</evidence>
<proteinExistence type="predicted"/>
<feature type="region of interest" description="Disordered" evidence="1">
    <location>
        <begin position="1"/>
        <end position="122"/>
    </location>
</feature>
<feature type="compositionally biased region" description="Basic and acidic residues" evidence="1">
    <location>
        <begin position="75"/>
        <end position="85"/>
    </location>
</feature>
<dbReference type="EMBL" id="BAABME010004727">
    <property type="protein sequence ID" value="GAA0163356.1"/>
    <property type="molecule type" value="Genomic_DNA"/>
</dbReference>
<evidence type="ECO:0000256" key="1">
    <source>
        <dbReference type="SAM" id="MobiDB-lite"/>
    </source>
</evidence>
<evidence type="ECO:0000313" key="2">
    <source>
        <dbReference type="EMBL" id="GAA0163356.1"/>
    </source>
</evidence>